<dbReference type="Gene3D" id="3.90.580.10">
    <property type="entry name" value="Zinc finger, CHC2-type domain"/>
    <property type="match status" value="1"/>
</dbReference>
<organism evidence="1 2">
    <name type="scientific">Noviherbaspirillum pedocola</name>
    <dbReference type="NCBI Taxonomy" id="2801341"/>
    <lineage>
        <taxon>Bacteria</taxon>
        <taxon>Pseudomonadati</taxon>
        <taxon>Pseudomonadota</taxon>
        <taxon>Betaproteobacteria</taxon>
        <taxon>Burkholderiales</taxon>
        <taxon>Oxalobacteraceae</taxon>
        <taxon>Noviherbaspirillum</taxon>
    </lineage>
</organism>
<dbReference type="InterPro" id="IPR036977">
    <property type="entry name" value="DNA_primase_Znf_CHC2"/>
</dbReference>
<reference evidence="1" key="1">
    <citation type="submission" date="2021-01" db="EMBL/GenBank/DDBJ databases">
        <title>Genome sequence of strain Noviherbaspirillum sp. DKR-6.</title>
        <authorList>
            <person name="Chaudhary D.K."/>
        </authorList>
    </citation>
    <scope>NUCLEOTIDE SEQUENCE</scope>
    <source>
        <strain evidence="1">DKR-6</strain>
    </source>
</reference>
<name>A0A934W3V5_9BURK</name>
<dbReference type="GO" id="GO:0003677">
    <property type="term" value="F:DNA binding"/>
    <property type="evidence" value="ECO:0007669"/>
    <property type="project" value="InterPro"/>
</dbReference>
<dbReference type="InterPro" id="IPR034151">
    <property type="entry name" value="TOPRIM_DnaG_bac"/>
</dbReference>
<dbReference type="Pfam" id="PF13155">
    <property type="entry name" value="Toprim_2"/>
    <property type="match status" value="1"/>
</dbReference>
<sequence>MNGTIRYHMCPNPRCGESSKHSVKVSVEDNRWRCFACGERGDVIDAAAAYWGVAPRDAALKLMGTDPDVMRSYVPPKPKPVVPRDDTALGMVVDALLAAGRKPDDGMLTYLNARGISTALAMEAIRRRIMVTLPTNPNTAKELLYDLVGEATLIKAGMLRADAKAPAIAFRPLVFIAKGGKAAEFRLSRPAKADEVKSLRYGDVTPWAWQGADSKRVMITEGCVDLLSAVQMGTRRSIIGLPGCVNWQPEWFHKLKGRNVLVALDNDESGKVATAKLVPVLEAVGAEVGVYALPPGINDLNEQLQARSRRPS</sequence>
<evidence type="ECO:0000313" key="1">
    <source>
        <dbReference type="EMBL" id="MBK4737846.1"/>
    </source>
</evidence>
<gene>
    <name evidence="1" type="ORF">JJB74_24765</name>
</gene>
<dbReference type="GO" id="GO:0008270">
    <property type="term" value="F:zinc ion binding"/>
    <property type="evidence" value="ECO:0007669"/>
    <property type="project" value="InterPro"/>
</dbReference>
<evidence type="ECO:0000313" key="2">
    <source>
        <dbReference type="Proteomes" id="UP000622890"/>
    </source>
</evidence>
<dbReference type="PANTHER" id="PTHR30313:SF2">
    <property type="entry name" value="DNA PRIMASE"/>
    <property type="match status" value="1"/>
</dbReference>
<keyword evidence="2" id="KW-1185">Reference proteome</keyword>
<dbReference type="PANTHER" id="PTHR30313">
    <property type="entry name" value="DNA PRIMASE"/>
    <property type="match status" value="1"/>
</dbReference>
<dbReference type="GO" id="GO:0006269">
    <property type="term" value="P:DNA replication, synthesis of primer"/>
    <property type="evidence" value="ECO:0007669"/>
    <property type="project" value="TreeGrafter"/>
</dbReference>
<dbReference type="GO" id="GO:0005737">
    <property type="term" value="C:cytoplasm"/>
    <property type="evidence" value="ECO:0007669"/>
    <property type="project" value="TreeGrafter"/>
</dbReference>
<protein>
    <submittedName>
        <fullName evidence="1">Toprim domain-containing protein</fullName>
    </submittedName>
</protein>
<proteinExistence type="predicted"/>
<dbReference type="CDD" id="cd03364">
    <property type="entry name" value="TOPRIM_DnaG_primases"/>
    <property type="match status" value="1"/>
</dbReference>
<dbReference type="Gene3D" id="3.40.1360.10">
    <property type="match status" value="1"/>
</dbReference>
<dbReference type="SUPFAM" id="SSF56731">
    <property type="entry name" value="DNA primase core"/>
    <property type="match status" value="1"/>
</dbReference>
<dbReference type="InterPro" id="IPR050219">
    <property type="entry name" value="DnaG_primase"/>
</dbReference>
<comment type="caution">
    <text evidence="1">The sequence shown here is derived from an EMBL/GenBank/DDBJ whole genome shotgun (WGS) entry which is preliminary data.</text>
</comment>
<dbReference type="EMBL" id="JAEPBG010000015">
    <property type="protein sequence ID" value="MBK4737846.1"/>
    <property type="molecule type" value="Genomic_DNA"/>
</dbReference>
<dbReference type="Proteomes" id="UP000622890">
    <property type="component" value="Unassembled WGS sequence"/>
</dbReference>
<dbReference type="SUPFAM" id="SSF57783">
    <property type="entry name" value="Zinc beta-ribbon"/>
    <property type="match status" value="1"/>
</dbReference>
<dbReference type="AlphaFoldDB" id="A0A934W3V5"/>
<accession>A0A934W3V5</accession>